<evidence type="ECO:0000256" key="1">
    <source>
        <dbReference type="SAM" id="MobiDB-lite"/>
    </source>
</evidence>
<dbReference type="AlphaFoldDB" id="A0A8J2HCC8"/>
<dbReference type="SUPFAM" id="SSF53098">
    <property type="entry name" value="Ribonuclease H-like"/>
    <property type="match status" value="1"/>
</dbReference>
<dbReference type="EMBL" id="CAJNRD030001120">
    <property type="protein sequence ID" value="CAG5093288.1"/>
    <property type="molecule type" value="Genomic_DNA"/>
</dbReference>
<reference evidence="2" key="1">
    <citation type="submission" date="2021-04" db="EMBL/GenBank/DDBJ databases">
        <authorList>
            <person name="Chebbi M.A.C M."/>
        </authorList>
    </citation>
    <scope>NUCLEOTIDE SEQUENCE</scope>
</reference>
<dbReference type="Proteomes" id="UP000786811">
    <property type="component" value="Unassembled WGS sequence"/>
</dbReference>
<feature type="compositionally biased region" description="Acidic residues" evidence="1">
    <location>
        <begin position="1"/>
        <end position="19"/>
    </location>
</feature>
<dbReference type="PANTHER" id="PTHR47501">
    <property type="entry name" value="TRANSPOSASE-RELATED"/>
    <property type="match status" value="1"/>
</dbReference>
<organism evidence="2 3">
    <name type="scientific">Cotesia congregata</name>
    <name type="common">Parasitoid wasp</name>
    <name type="synonym">Apanteles congregatus</name>
    <dbReference type="NCBI Taxonomy" id="51543"/>
    <lineage>
        <taxon>Eukaryota</taxon>
        <taxon>Metazoa</taxon>
        <taxon>Ecdysozoa</taxon>
        <taxon>Arthropoda</taxon>
        <taxon>Hexapoda</taxon>
        <taxon>Insecta</taxon>
        <taxon>Pterygota</taxon>
        <taxon>Neoptera</taxon>
        <taxon>Endopterygota</taxon>
        <taxon>Hymenoptera</taxon>
        <taxon>Apocrita</taxon>
        <taxon>Ichneumonoidea</taxon>
        <taxon>Braconidae</taxon>
        <taxon>Microgastrinae</taxon>
        <taxon>Cotesia</taxon>
    </lineage>
</organism>
<feature type="non-terminal residue" evidence="2">
    <location>
        <position position="1"/>
    </location>
</feature>
<dbReference type="InterPro" id="IPR012337">
    <property type="entry name" value="RNaseH-like_sf"/>
</dbReference>
<feature type="region of interest" description="Disordered" evidence="1">
    <location>
        <begin position="294"/>
        <end position="330"/>
    </location>
</feature>
<gene>
    <name evidence="2" type="ORF">HICCMSTLAB_LOCUS6728</name>
</gene>
<accession>A0A8J2HCC8</accession>
<dbReference type="PANTHER" id="PTHR47501:SF5">
    <property type="entry name" value="HAT C-TERMINAL DIMERISATION DOMAIN-CONTAINING PROTEIN"/>
    <property type="match status" value="1"/>
</dbReference>
<feature type="compositionally biased region" description="Acidic residues" evidence="1">
    <location>
        <begin position="26"/>
        <end position="40"/>
    </location>
</feature>
<feature type="non-terminal residue" evidence="2">
    <location>
        <position position="330"/>
    </location>
</feature>
<sequence length="330" mass="36864">SDNSDEAEINDEDSSSDSEENSKSDEDLESEEEIVSEENEWAEKQPLEKDEVDELERTLPVHIRCASHTLNLVAITDAMVSIKSSKSLEMSYNKMIERCTSLRKPLSAPKKWENVKEILGKSPKRPVPTRWNSLYDALIQFMEEYCRCLQPIAQAIDVLQGDQTASYGHLLPTLIITRKKLLACKDLRFHYCQKLISGLVGAVEKRFKNIFDVVNEGKTAAVAAASHPMFKLRWLSHLSKEAQDNVMKAIQDAIISFPETPDNQPQQLETSSTDDFFNFEDDLSITAASTSVITNPSPAFSTSPNSSAASSPFTTPSSPTPKPFRTTVQE</sequence>
<protein>
    <submittedName>
        <fullName evidence="2">Uncharacterized protein</fullName>
    </submittedName>
</protein>
<evidence type="ECO:0000313" key="3">
    <source>
        <dbReference type="Proteomes" id="UP000786811"/>
    </source>
</evidence>
<keyword evidence="3" id="KW-1185">Reference proteome</keyword>
<feature type="region of interest" description="Disordered" evidence="1">
    <location>
        <begin position="1"/>
        <end position="49"/>
    </location>
</feature>
<comment type="caution">
    <text evidence="2">The sequence shown here is derived from an EMBL/GenBank/DDBJ whole genome shotgun (WGS) entry which is preliminary data.</text>
</comment>
<evidence type="ECO:0000313" key="2">
    <source>
        <dbReference type="EMBL" id="CAG5093288.1"/>
    </source>
</evidence>
<dbReference type="OrthoDB" id="8195018at2759"/>
<feature type="compositionally biased region" description="Low complexity" evidence="1">
    <location>
        <begin position="294"/>
        <end position="317"/>
    </location>
</feature>
<proteinExistence type="predicted"/>
<name>A0A8J2HCC8_COTCN</name>